<dbReference type="SMART" id="SM00064">
    <property type="entry name" value="FYVE"/>
    <property type="match status" value="1"/>
</dbReference>
<evidence type="ECO:0000256" key="1">
    <source>
        <dbReference type="ARBA" id="ARBA00022723"/>
    </source>
</evidence>
<reference evidence="11" key="1">
    <citation type="submission" date="2017-02" db="UniProtKB">
        <authorList>
            <consortium name="WormBaseParasite"/>
        </authorList>
    </citation>
    <scope>IDENTIFICATION</scope>
</reference>
<feature type="domain" description="RUN" evidence="8">
    <location>
        <begin position="45"/>
        <end position="194"/>
    </location>
</feature>
<organism evidence="11">
    <name type="scientific">Rodentolepis nana</name>
    <name type="common">Dwarf tapeworm</name>
    <name type="synonym">Hymenolepis nana</name>
    <dbReference type="NCBI Taxonomy" id="102285"/>
    <lineage>
        <taxon>Eukaryota</taxon>
        <taxon>Metazoa</taxon>
        <taxon>Spiralia</taxon>
        <taxon>Lophotrochozoa</taxon>
        <taxon>Platyhelminthes</taxon>
        <taxon>Cestoda</taxon>
        <taxon>Eucestoda</taxon>
        <taxon>Cyclophyllidea</taxon>
        <taxon>Hymenolepididae</taxon>
        <taxon>Rodentolepis</taxon>
    </lineage>
</organism>
<dbReference type="InterPro" id="IPR047335">
    <property type="entry name" value="RUFY1-3"/>
</dbReference>
<evidence type="ECO:0000256" key="4">
    <source>
        <dbReference type="ARBA" id="ARBA00023054"/>
    </source>
</evidence>
<dbReference type="PANTHER" id="PTHR45956:SF6">
    <property type="entry name" value="RUN DOMAIN-CONTAINING PROTEIN"/>
    <property type="match status" value="1"/>
</dbReference>
<dbReference type="InterPro" id="IPR017455">
    <property type="entry name" value="Znf_FYVE-rel"/>
</dbReference>
<evidence type="ECO:0000313" key="10">
    <source>
        <dbReference type="Proteomes" id="UP000278807"/>
    </source>
</evidence>
<reference evidence="9 10" key="2">
    <citation type="submission" date="2018-11" db="EMBL/GenBank/DDBJ databases">
        <authorList>
            <consortium name="Pathogen Informatics"/>
        </authorList>
    </citation>
    <scope>NUCLEOTIDE SEQUENCE [LARGE SCALE GENOMIC DNA]</scope>
</reference>
<dbReference type="EMBL" id="UZAE01001083">
    <property type="protein sequence ID" value="VDN98138.1"/>
    <property type="molecule type" value="Genomic_DNA"/>
</dbReference>
<sequence length="615" mass="69923">MIAPVDVERESILAATRFATNEILEYINHFKISCVQIDTHDQTPNTFCQIVSRLLCIIENGVCHGLKLTEPNSPNSPDPWPILSYAKFDEQCQHNHDEIARNIKTGLGRARFWIRQSLVCKKLGSNLLSVVERKNEPCIPANSINLPSNSNTGFCSFAELYSKDSLLMTASGVAFVGILSGLDVIDFSYIPEDDFTQLDLPLFPIDYGSCIKFYSHDTNGSSSPDNQDDSLSSLLENKRSLEEELATNQSTLGSLTKMLKRFKLENEALKLSKADLESEISKLKINNEKLSNLYVRQTREMQSELDAAKRSNLFHGSQKAELERQVSEERRRRLEVENALSEEKEARIAMETEISRLQTFNIERETSLTEHRNQIAEMVKLNKEFSEKLRSVTAELEATNKRAADLQEKVDGMSSVLTAMNERCHQLKDEKEANERTMKEAVERANQADRQCVQLHADLEANKETTQNLQSQLEEVYTDLVSIKALQENLDRKSQSLRERDALISDLQRRCGEAEQTLSEMSNVLEVARLRAEHAEERVRSLSTAKWMSDSEATSCALCDARFSLSKRKHHCRNCGLIFCQECSSFKMPLPSSSKPVRVCETCHNQLMERYAVMR</sequence>
<dbReference type="PROSITE" id="PS50178">
    <property type="entry name" value="ZF_FYVE"/>
    <property type="match status" value="1"/>
</dbReference>
<evidence type="ECO:0000259" key="8">
    <source>
        <dbReference type="PROSITE" id="PS50826"/>
    </source>
</evidence>
<evidence type="ECO:0000256" key="3">
    <source>
        <dbReference type="ARBA" id="ARBA00022833"/>
    </source>
</evidence>
<dbReference type="SUPFAM" id="SSF57903">
    <property type="entry name" value="FYVE/PHD zinc finger"/>
    <property type="match status" value="1"/>
</dbReference>
<dbReference type="Gene3D" id="3.30.40.10">
    <property type="entry name" value="Zinc/RING finger domain, C3HC4 (zinc finger)"/>
    <property type="match status" value="1"/>
</dbReference>
<accession>A0A0R3T5E2</accession>
<dbReference type="CDD" id="cd15721">
    <property type="entry name" value="FYVE_RUFY1_like"/>
    <property type="match status" value="1"/>
</dbReference>
<evidence type="ECO:0000256" key="5">
    <source>
        <dbReference type="PROSITE-ProRule" id="PRU00091"/>
    </source>
</evidence>
<gene>
    <name evidence="9" type="ORF">HNAJ_LOCUS2279</name>
</gene>
<dbReference type="WBParaSite" id="HNAJ_0000228001-mRNA-1">
    <property type="protein sequence ID" value="HNAJ_0000228001-mRNA-1"/>
    <property type="gene ID" value="HNAJ_0000228001"/>
</dbReference>
<dbReference type="InterPro" id="IPR011011">
    <property type="entry name" value="Znf_FYVE_PHD"/>
</dbReference>
<dbReference type="AlphaFoldDB" id="A0A0R3T5E2"/>
<evidence type="ECO:0000256" key="6">
    <source>
        <dbReference type="SAM" id="Coils"/>
    </source>
</evidence>
<keyword evidence="3" id="KW-0862">Zinc</keyword>
<dbReference type="InterPro" id="IPR013083">
    <property type="entry name" value="Znf_RING/FYVE/PHD"/>
</dbReference>
<dbReference type="Pfam" id="PF01363">
    <property type="entry name" value="FYVE"/>
    <property type="match status" value="1"/>
</dbReference>
<dbReference type="Gene3D" id="1.20.58.900">
    <property type="match status" value="1"/>
</dbReference>
<dbReference type="GO" id="GO:0008270">
    <property type="term" value="F:zinc ion binding"/>
    <property type="evidence" value="ECO:0007669"/>
    <property type="project" value="UniProtKB-KW"/>
</dbReference>
<proteinExistence type="predicted"/>
<evidence type="ECO:0000313" key="9">
    <source>
        <dbReference type="EMBL" id="VDN98138.1"/>
    </source>
</evidence>
<dbReference type="STRING" id="102285.A0A0R3T5E2"/>
<protein>
    <submittedName>
        <fullName evidence="11">RUN domain-containing protein</fullName>
    </submittedName>
</protein>
<keyword evidence="10" id="KW-1185">Reference proteome</keyword>
<dbReference type="OrthoDB" id="79871at2759"/>
<dbReference type="PANTHER" id="PTHR45956">
    <property type="entry name" value="RUN AND FYVE DOMAIN-CONTAINING PROTEIN 2-LIKE PROTEIN"/>
    <property type="match status" value="1"/>
</dbReference>
<feature type="coiled-coil region" evidence="6">
    <location>
        <begin position="231"/>
        <end position="476"/>
    </location>
</feature>
<dbReference type="PROSITE" id="PS50826">
    <property type="entry name" value="RUN"/>
    <property type="match status" value="1"/>
</dbReference>
<evidence type="ECO:0000313" key="11">
    <source>
        <dbReference type="WBParaSite" id="HNAJ_0000228001-mRNA-1"/>
    </source>
</evidence>
<dbReference type="SUPFAM" id="SSF140741">
    <property type="entry name" value="RUN domain-like"/>
    <property type="match status" value="1"/>
</dbReference>
<dbReference type="Proteomes" id="UP000278807">
    <property type="component" value="Unassembled WGS sequence"/>
</dbReference>
<feature type="domain" description="FYVE-type" evidence="7">
    <location>
        <begin position="550"/>
        <end position="608"/>
    </location>
</feature>
<evidence type="ECO:0000259" key="7">
    <source>
        <dbReference type="PROSITE" id="PS50178"/>
    </source>
</evidence>
<feature type="coiled-coil region" evidence="6">
    <location>
        <begin position="504"/>
        <end position="545"/>
    </location>
</feature>
<dbReference type="InterPro" id="IPR000306">
    <property type="entry name" value="Znf_FYVE"/>
</dbReference>
<name>A0A0R3T5E2_RODNA</name>
<evidence type="ECO:0000256" key="2">
    <source>
        <dbReference type="ARBA" id="ARBA00022771"/>
    </source>
</evidence>
<keyword evidence="2 5" id="KW-0863">Zinc-finger</keyword>
<dbReference type="InterPro" id="IPR004012">
    <property type="entry name" value="Run_dom"/>
</dbReference>
<dbReference type="InterPro" id="IPR037213">
    <property type="entry name" value="Run_dom_sf"/>
</dbReference>
<keyword evidence="1" id="KW-0479">Metal-binding</keyword>
<keyword evidence="4 6" id="KW-0175">Coiled coil</keyword>